<protein>
    <recommendedName>
        <fullName evidence="3">SIR2-like domain-containing protein</fullName>
    </recommendedName>
</protein>
<evidence type="ECO:0008006" key="3">
    <source>
        <dbReference type="Google" id="ProtNLM"/>
    </source>
</evidence>
<name>A0ABQ6GU67_9GAMM</name>
<dbReference type="SUPFAM" id="SSF52467">
    <property type="entry name" value="DHS-like NAD/FAD-binding domain"/>
    <property type="match status" value="1"/>
</dbReference>
<reference evidence="1 2" key="1">
    <citation type="submission" date="2023-03" db="EMBL/GenBank/DDBJ databases">
        <title>Draft genome sequence of Thalassotalea insulae KCTC 62186T.</title>
        <authorList>
            <person name="Sawabe T."/>
        </authorList>
    </citation>
    <scope>NUCLEOTIDE SEQUENCE [LARGE SCALE GENOMIC DNA]</scope>
    <source>
        <strain evidence="1 2">KCTC 62186</strain>
    </source>
</reference>
<evidence type="ECO:0000313" key="2">
    <source>
        <dbReference type="Proteomes" id="UP001157186"/>
    </source>
</evidence>
<dbReference type="Pfam" id="PF13289">
    <property type="entry name" value="SIR2_2"/>
    <property type="match status" value="1"/>
</dbReference>
<sequence>MNMQLAINWEDNDKVINHIAQHLKRSRITLVVGAGISKDFKLPDWGALLDALWSGDTPPEGYDTLPAKKQATILFSKKFNSSQENLKKAVKHALYKNAKTNFIELHENLLLSSIASLVMSSSRGSASNVINFNYDNLLEIYLSYFGFTCDSVSNPVTWESNKDVKIYHPHGFLPFNDKNDSSEIVLDTSSFNEVANSNWESKLFTLMSSTFSVFIGVSGDDDHLEQYLERCKKEHIAIKENLPYWGVWFTTKKLDNAVSMLWKEQKILPFKLDSYDDLPDTLFKICQQAAQISK</sequence>
<proteinExistence type="predicted"/>
<comment type="caution">
    <text evidence="1">The sequence shown here is derived from an EMBL/GenBank/DDBJ whole genome shotgun (WGS) entry which is preliminary data.</text>
</comment>
<accession>A0ABQ6GU67</accession>
<evidence type="ECO:0000313" key="1">
    <source>
        <dbReference type="EMBL" id="GLX79478.1"/>
    </source>
</evidence>
<dbReference type="Proteomes" id="UP001157186">
    <property type="component" value="Unassembled WGS sequence"/>
</dbReference>
<dbReference type="RefSeq" id="WP_284245389.1">
    <property type="nucleotide sequence ID" value="NZ_BSST01000001.1"/>
</dbReference>
<dbReference type="EMBL" id="BSST01000001">
    <property type="protein sequence ID" value="GLX79478.1"/>
    <property type="molecule type" value="Genomic_DNA"/>
</dbReference>
<dbReference type="InterPro" id="IPR029035">
    <property type="entry name" value="DHS-like_NAD/FAD-binding_dom"/>
</dbReference>
<keyword evidence="2" id="KW-1185">Reference proteome</keyword>
<gene>
    <name evidence="1" type="ORF">tinsulaeT_28180</name>
</gene>
<organism evidence="1 2">
    <name type="scientific">Thalassotalea insulae</name>
    <dbReference type="NCBI Taxonomy" id="2056778"/>
    <lineage>
        <taxon>Bacteria</taxon>
        <taxon>Pseudomonadati</taxon>
        <taxon>Pseudomonadota</taxon>
        <taxon>Gammaproteobacteria</taxon>
        <taxon>Alteromonadales</taxon>
        <taxon>Colwelliaceae</taxon>
        <taxon>Thalassotalea</taxon>
    </lineage>
</organism>